<reference evidence="4 5" key="1">
    <citation type="submission" date="2018-03" db="EMBL/GenBank/DDBJ databases">
        <title>Complete genome sequence of Thauera aromatica, a model organism for studying aromatic compound degradation under denitrifying conditions.</title>
        <authorList>
            <person name="Lo H.-Y."/>
            <person name="Goris T."/>
            <person name="Boll M."/>
            <person name="Mueller J.A."/>
        </authorList>
    </citation>
    <scope>NUCLEOTIDE SEQUENCE [LARGE SCALE GENOMIC DNA]</scope>
    <source>
        <strain evidence="4 5">K172</strain>
    </source>
</reference>
<dbReference type="OrthoDB" id="9800503at2"/>
<protein>
    <recommendedName>
        <fullName evidence="2">Antitoxin</fullName>
    </recommendedName>
</protein>
<evidence type="ECO:0000313" key="5">
    <source>
        <dbReference type="Proteomes" id="UP000241885"/>
    </source>
</evidence>
<dbReference type="Pfam" id="PF02604">
    <property type="entry name" value="PhdYeFM_antitox"/>
    <property type="match status" value="1"/>
</dbReference>
<dbReference type="InterPro" id="IPR006442">
    <property type="entry name" value="Antitoxin_Phd/YefM"/>
</dbReference>
<dbReference type="EMBL" id="CP028339">
    <property type="protein sequence ID" value="AVR88248.1"/>
    <property type="molecule type" value="Genomic_DNA"/>
</dbReference>
<evidence type="ECO:0000256" key="2">
    <source>
        <dbReference type="RuleBase" id="RU362080"/>
    </source>
</evidence>
<sequence length="83" mass="9116">MHTISAAEANRQFSSLLRQVSQGETVMVLSHGRPVATISPIPAATEDAGGRANARARLLTRLNREPTAGERNWSRDELYDRGE</sequence>
<accession>A0A2R4BLQ4</accession>
<feature type="compositionally biased region" description="Basic and acidic residues" evidence="3">
    <location>
        <begin position="62"/>
        <end position="83"/>
    </location>
</feature>
<proteinExistence type="inferred from homology"/>
<feature type="region of interest" description="Disordered" evidence="3">
    <location>
        <begin position="59"/>
        <end position="83"/>
    </location>
</feature>
<dbReference type="KEGG" id="tak:Tharo_1320"/>
<comment type="similarity">
    <text evidence="1 2">Belongs to the phD/YefM antitoxin family.</text>
</comment>
<evidence type="ECO:0000313" key="4">
    <source>
        <dbReference type="EMBL" id="AVR88248.1"/>
    </source>
</evidence>
<gene>
    <name evidence="4" type="ORF">Tharo_1320</name>
</gene>
<name>A0A2R4BLQ4_THAAR</name>
<evidence type="ECO:0000256" key="3">
    <source>
        <dbReference type="SAM" id="MobiDB-lite"/>
    </source>
</evidence>
<dbReference type="SUPFAM" id="SSF143120">
    <property type="entry name" value="YefM-like"/>
    <property type="match status" value="1"/>
</dbReference>
<keyword evidence="5" id="KW-1185">Reference proteome</keyword>
<dbReference type="AlphaFoldDB" id="A0A2R4BLQ4"/>
<dbReference type="InterPro" id="IPR036165">
    <property type="entry name" value="YefM-like_sf"/>
</dbReference>
<dbReference type="NCBIfam" id="TIGR01552">
    <property type="entry name" value="phd_fam"/>
    <property type="match status" value="1"/>
</dbReference>
<dbReference type="Gene3D" id="3.40.1620.10">
    <property type="entry name" value="YefM-like domain"/>
    <property type="match status" value="1"/>
</dbReference>
<evidence type="ECO:0000256" key="1">
    <source>
        <dbReference type="ARBA" id="ARBA00009981"/>
    </source>
</evidence>
<organism evidence="4 5">
    <name type="scientific">Thauera aromatica K172</name>
    <dbReference type="NCBI Taxonomy" id="44139"/>
    <lineage>
        <taxon>Bacteria</taxon>
        <taxon>Pseudomonadati</taxon>
        <taxon>Pseudomonadota</taxon>
        <taxon>Betaproteobacteria</taxon>
        <taxon>Rhodocyclales</taxon>
        <taxon>Zoogloeaceae</taxon>
        <taxon>Thauera</taxon>
    </lineage>
</organism>
<dbReference type="RefSeq" id="WP_107220530.1">
    <property type="nucleotide sequence ID" value="NZ_CP028339.1"/>
</dbReference>
<comment type="function">
    <text evidence="2">Antitoxin component of a type II toxin-antitoxin (TA) system.</text>
</comment>
<dbReference type="Proteomes" id="UP000241885">
    <property type="component" value="Chromosome"/>
</dbReference>